<evidence type="ECO:0000256" key="7">
    <source>
        <dbReference type="ARBA" id="ARBA00023235"/>
    </source>
</evidence>
<dbReference type="KEGG" id="sng:SNE_A22680"/>
<evidence type="ECO:0000256" key="12">
    <source>
        <dbReference type="PROSITE-ProRule" id="PRU00560"/>
    </source>
</evidence>
<feature type="binding site" evidence="12">
    <location>
        <begin position="23"/>
        <end position="30"/>
    </location>
    <ligand>
        <name>ATP</name>
        <dbReference type="ChEBI" id="CHEBI:30616"/>
    </ligand>
</feature>
<dbReference type="Pfam" id="PF00580">
    <property type="entry name" value="UvrD-helicase"/>
    <property type="match status" value="1"/>
</dbReference>
<dbReference type="STRING" id="331113.SNE_A22680"/>
<evidence type="ECO:0000259" key="13">
    <source>
        <dbReference type="PROSITE" id="PS51198"/>
    </source>
</evidence>
<feature type="domain" description="UvrD-like helicase ATP-binding" evidence="13">
    <location>
        <begin position="2"/>
        <end position="277"/>
    </location>
</feature>
<comment type="catalytic activity">
    <reaction evidence="11">
        <text>ATP + H2O = ADP + phosphate + H(+)</text>
        <dbReference type="Rhea" id="RHEA:13065"/>
        <dbReference type="ChEBI" id="CHEBI:15377"/>
        <dbReference type="ChEBI" id="CHEBI:15378"/>
        <dbReference type="ChEBI" id="CHEBI:30616"/>
        <dbReference type="ChEBI" id="CHEBI:43474"/>
        <dbReference type="ChEBI" id="CHEBI:456216"/>
        <dbReference type="EC" id="5.6.2.4"/>
    </reaction>
</comment>
<dbReference type="GO" id="GO:0005524">
    <property type="term" value="F:ATP binding"/>
    <property type="evidence" value="ECO:0007669"/>
    <property type="project" value="UniProtKB-UniRule"/>
</dbReference>
<evidence type="ECO:0000256" key="4">
    <source>
        <dbReference type="ARBA" id="ARBA00022806"/>
    </source>
</evidence>
<dbReference type="PANTHER" id="PTHR11070:SF2">
    <property type="entry name" value="ATP-DEPENDENT DNA HELICASE SRS2"/>
    <property type="match status" value="1"/>
</dbReference>
<keyword evidence="6" id="KW-0238">DNA-binding</keyword>
<dbReference type="GO" id="GO:0003677">
    <property type="term" value="F:DNA binding"/>
    <property type="evidence" value="ECO:0007669"/>
    <property type="project" value="UniProtKB-KW"/>
</dbReference>
<dbReference type="PROSITE" id="PS51217">
    <property type="entry name" value="UVRD_HELICASE_CTER"/>
    <property type="match status" value="1"/>
</dbReference>
<keyword evidence="4 12" id="KW-0347">Helicase</keyword>
<dbReference type="GO" id="GO:0000725">
    <property type="term" value="P:recombinational repair"/>
    <property type="evidence" value="ECO:0007669"/>
    <property type="project" value="TreeGrafter"/>
</dbReference>
<dbReference type="InterPro" id="IPR014017">
    <property type="entry name" value="DNA_helicase_UvrD-like_C"/>
</dbReference>
<evidence type="ECO:0000256" key="3">
    <source>
        <dbReference type="ARBA" id="ARBA00022801"/>
    </source>
</evidence>
<evidence type="ECO:0000256" key="6">
    <source>
        <dbReference type="ARBA" id="ARBA00023125"/>
    </source>
</evidence>
<dbReference type="CDD" id="cd18807">
    <property type="entry name" value="SF1_C_UvrD"/>
    <property type="match status" value="1"/>
</dbReference>
<comment type="similarity">
    <text evidence="1">Belongs to the helicase family. UvrD subfamily.</text>
</comment>
<dbReference type="Gene3D" id="1.10.486.10">
    <property type="entry name" value="PCRA, domain 4"/>
    <property type="match status" value="1"/>
</dbReference>
<gene>
    <name evidence="15" type="primary">pcrA-B</name>
    <name evidence="15" type="ordered locus">SNE_A22680</name>
</gene>
<sequence length="707" mass="81207">MIDLNAKQQLAAEHIEGPMLVLAGAGSGKTRVVTCRIAHLLKIGVPSSEILALTFTNKAAEEMRNRIKEIANHYVLTSTFHSLGARILRESISVLGYRSDFTIYDENDSLQLLKNCLGSLGYKDDKGLLKSLRIAISNAKNDLLRPQDLDRDFHSRHDQLLKELYVMYQDKLKEYNALDFDDLLFLTVRLFRESPETLKRYQKRWSFILIDEYQDTNAAQYEMTKLLSEVHNNIFVVGDPDQSIYSWRGANIHNILEFEKDYAGAQVITLEQNYRSTTNILEGANALIEQNEQRYKKELWSDLGAGEKIGIFMARNEQAEAQFVVEELISKTRSEHIPLRECVIFYRTNAQSRIFEDAFLKYQIPYVIIGGLSFYQRREIKDILALLRMVVSNADFLSFARTINLPKRGIGPTTLNKWRDLAEELALPILSLCRELMSGNVTQAPLTKKQEEGLRDYFGVLASLKSMCDERLPLEEIVQAAIEQSRYLDVLKADPETASDRKENLEALINKAAEWSEERETPTLIHFLEELSLKSSLDEAPEYDSVRLMTLHNGKGLEFDLTFIVGMEEDLFPHINSKDSIEALEEERRLCYVGMTRAKQFLYLTASTYRFMWGTPKVMVPSRFLKEVPPEYLTVLSAEEKEEEEFHFDDEEKMAIGTVVFHKDFGKGLIKKAYNTSLGVTYDVLFFESNMVRSLVGKYAKFKNLST</sequence>
<dbReference type="OrthoDB" id="9810135at2"/>
<dbReference type="EMBL" id="FR872582">
    <property type="protein sequence ID" value="CCB90145.1"/>
    <property type="molecule type" value="Genomic_DNA"/>
</dbReference>
<evidence type="ECO:0000313" key="16">
    <source>
        <dbReference type="Proteomes" id="UP000000496"/>
    </source>
</evidence>
<dbReference type="Gene3D" id="3.40.50.300">
    <property type="entry name" value="P-loop containing nucleotide triphosphate hydrolases"/>
    <property type="match status" value="2"/>
</dbReference>
<dbReference type="SUPFAM" id="SSF52540">
    <property type="entry name" value="P-loop containing nucleoside triphosphate hydrolases"/>
    <property type="match status" value="1"/>
</dbReference>
<keyword evidence="16" id="KW-1185">Reference proteome</keyword>
<accession>F8L497</accession>
<organism evidence="15 16">
    <name type="scientific">Simkania negevensis (strain ATCC VR-1471 / DSM 27360 / Z)</name>
    <dbReference type="NCBI Taxonomy" id="331113"/>
    <lineage>
        <taxon>Bacteria</taxon>
        <taxon>Pseudomonadati</taxon>
        <taxon>Chlamydiota</taxon>
        <taxon>Chlamydiia</taxon>
        <taxon>Parachlamydiales</taxon>
        <taxon>Simkaniaceae</taxon>
        <taxon>Simkania</taxon>
    </lineage>
</organism>
<keyword evidence="5 12" id="KW-0067">ATP-binding</keyword>
<dbReference type="Pfam" id="PF13361">
    <property type="entry name" value="UvrD_C"/>
    <property type="match status" value="1"/>
</dbReference>
<dbReference type="PROSITE" id="PS51198">
    <property type="entry name" value="UVRD_HELICASE_ATP_BIND"/>
    <property type="match status" value="1"/>
</dbReference>
<dbReference type="InterPro" id="IPR000212">
    <property type="entry name" value="DNA_helicase_UvrD/REP"/>
</dbReference>
<proteinExistence type="inferred from homology"/>
<dbReference type="AlphaFoldDB" id="F8L497"/>
<keyword evidence="7" id="KW-0413">Isomerase</keyword>
<evidence type="ECO:0000256" key="11">
    <source>
        <dbReference type="ARBA" id="ARBA00048988"/>
    </source>
</evidence>
<evidence type="ECO:0000256" key="1">
    <source>
        <dbReference type="ARBA" id="ARBA00009922"/>
    </source>
</evidence>
<comment type="catalytic activity">
    <reaction evidence="8">
        <text>Couples ATP hydrolysis with the unwinding of duplex DNA by translocating in the 3'-5' direction.</text>
        <dbReference type="EC" id="5.6.2.4"/>
    </reaction>
</comment>
<dbReference type="GO" id="GO:0016887">
    <property type="term" value="F:ATP hydrolysis activity"/>
    <property type="evidence" value="ECO:0007669"/>
    <property type="project" value="RHEA"/>
</dbReference>
<protein>
    <recommendedName>
        <fullName evidence="9">DNA 3'-5' helicase</fullName>
        <ecNumber evidence="9">5.6.2.4</ecNumber>
    </recommendedName>
    <alternativeName>
        <fullName evidence="10">DNA 3'-5' helicase II</fullName>
    </alternativeName>
</protein>
<dbReference type="InterPro" id="IPR013986">
    <property type="entry name" value="DExx_box_DNA_helicase_dom_sf"/>
</dbReference>
<dbReference type="GO" id="GO:0043138">
    <property type="term" value="F:3'-5' DNA helicase activity"/>
    <property type="evidence" value="ECO:0007669"/>
    <property type="project" value="UniProtKB-EC"/>
</dbReference>
<keyword evidence="2 12" id="KW-0547">Nucleotide-binding</keyword>
<dbReference type="Gene3D" id="1.10.10.160">
    <property type="match status" value="1"/>
</dbReference>
<evidence type="ECO:0000259" key="14">
    <source>
        <dbReference type="PROSITE" id="PS51217"/>
    </source>
</evidence>
<dbReference type="CDD" id="cd17932">
    <property type="entry name" value="DEXQc_UvrD"/>
    <property type="match status" value="1"/>
</dbReference>
<evidence type="ECO:0000256" key="5">
    <source>
        <dbReference type="ARBA" id="ARBA00022840"/>
    </source>
</evidence>
<dbReference type="InterPro" id="IPR014016">
    <property type="entry name" value="UvrD-like_ATP-bd"/>
</dbReference>
<dbReference type="RefSeq" id="WP_013944611.1">
    <property type="nucleotide sequence ID" value="NC_015713.1"/>
</dbReference>
<feature type="domain" description="UvrD-like helicase C-terminal" evidence="14">
    <location>
        <begin position="278"/>
        <end position="556"/>
    </location>
</feature>
<dbReference type="PANTHER" id="PTHR11070">
    <property type="entry name" value="UVRD / RECB / PCRA DNA HELICASE FAMILY MEMBER"/>
    <property type="match status" value="1"/>
</dbReference>
<dbReference type="GO" id="GO:0005829">
    <property type="term" value="C:cytosol"/>
    <property type="evidence" value="ECO:0007669"/>
    <property type="project" value="TreeGrafter"/>
</dbReference>
<dbReference type="HOGENOM" id="CLU_004585_5_2_0"/>
<evidence type="ECO:0000256" key="2">
    <source>
        <dbReference type="ARBA" id="ARBA00022741"/>
    </source>
</evidence>
<dbReference type="EC" id="5.6.2.4" evidence="9"/>
<reference evidence="15 16" key="1">
    <citation type="journal article" date="2011" name="Mol. Biol. Evol.">
        <title>Unity in variety--the pan-genome of the Chlamydiae.</title>
        <authorList>
            <person name="Collingro A."/>
            <person name="Tischler P."/>
            <person name="Weinmaier T."/>
            <person name="Penz T."/>
            <person name="Heinz E."/>
            <person name="Brunham R.C."/>
            <person name="Read T.D."/>
            <person name="Bavoil P.M."/>
            <person name="Sachse K."/>
            <person name="Kahane S."/>
            <person name="Friedman M.G."/>
            <person name="Rattei T."/>
            <person name="Myers G.S."/>
            <person name="Horn M."/>
        </authorList>
    </citation>
    <scope>NUCLEOTIDE SEQUENCE [LARGE SCALE GENOMIC DNA]</scope>
    <source>
        <strain evidence="16">ATCC VR-1471 / Z</strain>
    </source>
</reference>
<dbReference type="eggNOG" id="COG0210">
    <property type="taxonomic scope" value="Bacteria"/>
</dbReference>
<evidence type="ECO:0000256" key="9">
    <source>
        <dbReference type="ARBA" id="ARBA00034808"/>
    </source>
</evidence>
<evidence type="ECO:0000313" key="15">
    <source>
        <dbReference type="EMBL" id="CCB90145.1"/>
    </source>
</evidence>
<keyword evidence="3 12" id="KW-0378">Hydrolase</keyword>
<name>F8L497_SIMNZ</name>
<evidence type="ECO:0000256" key="8">
    <source>
        <dbReference type="ARBA" id="ARBA00034617"/>
    </source>
</evidence>
<dbReference type="InterPro" id="IPR027417">
    <property type="entry name" value="P-loop_NTPase"/>
</dbReference>
<dbReference type="GO" id="GO:0033202">
    <property type="term" value="C:DNA helicase complex"/>
    <property type="evidence" value="ECO:0007669"/>
    <property type="project" value="TreeGrafter"/>
</dbReference>
<dbReference type="Proteomes" id="UP000000496">
    <property type="component" value="Chromosome gsn.131"/>
</dbReference>
<evidence type="ECO:0000256" key="10">
    <source>
        <dbReference type="ARBA" id="ARBA00034923"/>
    </source>
</evidence>